<feature type="signal peptide" evidence="2">
    <location>
        <begin position="1"/>
        <end position="22"/>
    </location>
</feature>
<evidence type="ECO:0000313" key="4">
    <source>
        <dbReference type="Proteomes" id="UP000614047"/>
    </source>
</evidence>
<proteinExistence type="predicted"/>
<dbReference type="RefSeq" id="WP_197010106.1">
    <property type="nucleotide sequence ID" value="NZ_BAABES010000006.1"/>
</dbReference>
<evidence type="ECO:0008006" key="5">
    <source>
        <dbReference type="Google" id="ProtNLM"/>
    </source>
</evidence>
<protein>
    <recommendedName>
        <fullName evidence="5">Lipoprotein</fullName>
    </recommendedName>
</protein>
<keyword evidence="4" id="KW-1185">Reference proteome</keyword>
<comment type="caution">
    <text evidence="3">The sequence shown here is derived from an EMBL/GenBank/DDBJ whole genome shotgun (WGS) entry which is preliminary data.</text>
</comment>
<name>A0A931DHV0_9ACTN</name>
<feature type="region of interest" description="Disordered" evidence="1">
    <location>
        <begin position="31"/>
        <end position="67"/>
    </location>
</feature>
<organism evidence="3 4">
    <name type="scientific">Actinomadura viridis</name>
    <dbReference type="NCBI Taxonomy" id="58110"/>
    <lineage>
        <taxon>Bacteria</taxon>
        <taxon>Bacillati</taxon>
        <taxon>Actinomycetota</taxon>
        <taxon>Actinomycetes</taxon>
        <taxon>Streptosporangiales</taxon>
        <taxon>Thermomonosporaceae</taxon>
        <taxon>Actinomadura</taxon>
    </lineage>
</organism>
<feature type="compositionally biased region" description="Low complexity" evidence="1">
    <location>
        <begin position="36"/>
        <end position="57"/>
    </location>
</feature>
<evidence type="ECO:0000256" key="2">
    <source>
        <dbReference type="SAM" id="SignalP"/>
    </source>
</evidence>
<gene>
    <name evidence="3" type="ORF">IW256_001323</name>
</gene>
<dbReference type="Proteomes" id="UP000614047">
    <property type="component" value="Unassembled WGS sequence"/>
</dbReference>
<dbReference type="AlphaFoldDB" id="A0A931DHV0"/>
<evidence type="ECO:0000256" key="1">
    <source>
        <dbReference type="SAM" id="MobiDB-lite"/>
    </source>
</evidence>
<evidence type="ECO:0000313" key="3">
    <source>
        <dbReference type="EMBL" id="MBG6087210.1"/>
    </source>
</evidence>
<sequence length="224" mass="22755">MARSTMMTACVLGAAVPLLLTGCGGGDGGDAGGGTSPSAAGPSAPASSAGPRPTAGGTAPGGGREEITLELPGGWKRVDPLQDPSEVVRTSFGLTGETGPLVRSLMRQQAAQGVVYAIDTSRTTGVAPHLQAGCDRGGAIGASLEQLKRKQQALEPTSKITDMEVGGRPGFKAVYESEKRTGPVSGLTVRVPVAADRFCFVDIEAEKGALPPEADRIAASFRPR</sequence>
<reference evidence="3" key="1">
    <citation type="submission" date="2020-11" db="EMBL/GenBank/DDBJ databases">
        <title>Sequencing the genomes of 1000 actinobacteria strains.</title>
        <authorList>
            <person name="Klenk H.-P."/>
        </authorList>
    </citation>
    <scope>NUCLEOTIDE SEQUENCE</scope>
    <source>
        <strain evidence="3">DSM 43175</strain>
    </source>
</reference>
<dbReference type="EMBL" id="JADOUA010000001">
    <property type="protein sequence ID" value="MBG6087210.1"/>
    <property type="molecule type" value="Genomic_DNA"/>
</dbReference>
<keyword evidence="2" id="KW-0732">Signal</keyword>
<accession>A0A931DHV0</accession>
<dbReference type="PROSITE" id="PS51257">
    <property type="entry name" value="PROKAR_LIPOPROTEIN"/>
    <property type="match status" value="1"/>
</dbReference>
<feature type="chain" id="PRO_5039277788" description="Lipoprotein" evidence="2">
    <location>
        <begin position="23"/>
        <end position="224"/>
    </location>
</feature>